<protein>
    <submittedName>
        <fullName evidence="2">Uncharacterized protein</fullName>
    </submittedName>
</protein>
<evidence type="ECO:0000256" key="1">
    <source>
        <dbReference type="SAM" id="SignalP"/>
    </source>
</evidence>
<feature type="signal peptide" evidence="1">
    <location>
        <begin position="1"/>
        <end position="30"/>
    </location>
</feature>
<dbReference type="Proteomes" id="UP000241890">
    <property type="component" value="Unassembled WGS sequence"/>
</dbReference>
<dbReference type="EMBL" id="BEYU01000004">
    <property type="protein sequence ID" value="GBG24119.1"/>
    <property type="molecule type" value="Genomic_DNA"/>
</dbReference>
<proteinExistence type="predicted"/>
<reference evidence="2 3" key="1">
    <citation type="submission" date="2017-12" db="EMBL/GenBank/DDBJ databases">
        <title>Sequencing, de novo assembly and annotation of complete genome of a new Thraustochytrid species, strain FCC1311.</title>
        <authorList>
            <person name="Sedici K."/>
            <person name="Godart F."/>
            <person name="Aiese Cigliano R."/>
            <person name="Sanseverino W."/>
            <person name="Barakat M."/>
            <person name="Ortet P."/>
            <person name="Marechal E."/>
            <person name="Cagnac O."/>
            <person name="Amato A."/>
        </authorList>
    </citation>
    <scope>NUCLEOTIDE SEQUENCE [LARGE SCALE GENOMIC DNA]</scope>
</reference>
<name>A0A2R5G1E7_9STRA</name>
<accession>A0A2R5G1E7</accession>
<evidence type="ECO:0000313" key="3">
    <source>
        <dbReference type="Proteomes" id="UP000241890"/>
    </source>
</evidence>
<sequence>MKAGLHVAATAAPLLLLLLLLAALSQETRAQLDACGDGTSQLLAQANTRCSLMNVPSPLLSTDTCCGTASSGGSQGSSTLVNECRDIYTNAAYCTSDCESLDENDELVIYLEMESTTADDTCCRSCKCVGDPDCMAFDGTRASWVLCDGRAKGCKMKEKICLKQVDHLGNACQWLKDDESWESFDLSGSPCQPDFALSGYPTMTMYSKGDFLVNLTLGERGIIRELTVADGSGETYALGAASCFQYDPRTVSGFNQISKAWTASSGSIPRTWTVSTPNDVEILWRVVDDDTGIVIEAACTQAPGSSTQRIDVQRLYAVSSSDLSTDEETGFCVSGTIDRGLASIKYSGTDDFAFQQKCLAKSLPELLSTCKAIIGLECTPYSLNSYIRYWCENADIANTDLDGDVDACYQNLVTSGSSEERASKWVMYLCQLNHVDDVESCMTLVSQFGWTEFLSKYSNGIISSEDTDGGTDSCAADASSYTTLTGDDALCALGVFVEYEVDDGDWEQAFFIPSTLPPCQSTLVVNGADYPELFLYPIRFRQCSLDASCLRETGCAPSAGFSVQLEFSTDECEAELESNECFDAQCAMDSDLLTNPQVVCGDTPSSPAEIGACESCCVTDSLVNGDAIDELSCRELITQIPFCDATSDQELCDTLLEESSNAMLTMQIAKNTTNMDCCRSCAAWGDPLISSFSGEKSKWINCDGRNSKCTIKESVCLSQVDHAGNQCVYSQEAADLLLKPSDIGAYGSPCQSNVTLSGEAVLTMYAIDGLSVSITNGERSVITRLHLQTELDTFHLDASECFADNPNDAWSSEGGAKLSASTLDVVFADGDSENEKTWTIVDANTNVFIRARCIRKVATDGFTGGYRMNIETLIDTEPERTGGSGFCVSGAMDTGLSTINSAGEICQENIESLVDFCQAVGSNTCQSKDVSKVVKAWCDSAANIFPLDPKSSDACFAYIKPSRSNSNKVLHAWQELYCEAVSSYRSTGQSVAAWVEQCVSRLQNDGFDAVVAEYGKGSMTSSASVYCAQSASDYGMKADSDPCMPGVTVEYRNDDGDWAELFFIPEDLPPCNGELQISAMEFPELFVHPFRVYQCELDTSTCPVDMHEDIYCAARQGFSVSYLYSYESSICTTGSSR</sequence>
<evidence type="ECO:0000313" key="2">
    <source>
        <dbReference type="EMBL" id="GBG24119.1"/>
    </source>
</evidence>
<gene>
    <name evidence="2" type="ORF">FCC1311_003372</name>
</gene>
<comment type="caution">
    <text evidence="2">The sequence shown here is derived from an EMBL/GenBank/DDBJ whole genome shotgun (WGS) entry which is preliminary data.</text>
</comment>
<feature type="chain" id="PRO_5015334108" evidence="1">
    <location>
        <begin position="31"/>
        <end position="1137"/>
    </location>
</feature>
<keyword evidence="1" id="KW-0732">Signal</keyword>
<organism evidence="2 3">
    <name type="scientific">Hondaea fermentalgiana</name>
    <dbReference type="NCBI Taxonomy" id="2315210"/>
    <lineage>
        <taxon>Eukaryota</taxon>
        <taxon>Sar</taxon>
        <taxon>Stramenopiles</taxon>
        <taxon>Bigyra</taxon>
        <taxon>Labyrinthulomycetes</taxon>
        <taxon>Thraustochytrida</taxon>
        <taxon>Thraustochytriidae</taxon>
        <taxon>Hondaea</taxon>
    </lineage>
</organism>
<keyword evidence="3" id="KW-1185">Reference proteome</keyword>
<dbReference type="AlphaFoldDB" id="A0A2R5G1E7"/>
<dbReference type="InParanoid" id="A0A2R5G1E7"/>